<feature type="compositionally biased region" description="Polar residues" evidence="1">
    <location>
        <begin position="132"/>
        <end position="141"/>
    </location>
</feature>
<proteinExistence type="predicted"/>
<feature type="region of interest" description="Disordered" evidence="1">
    <location>
        <begin position="340"/>
        <end position="396"/>
    </location>
</feature>
<feature type="compositionally biased region" description="Low complexity" evidence="1">
    <location>
        <begin position="259"/>
        <end position="279"/>
    </location>
</feature>
<feature type="compositionally biased region" description="Basic and acidic residues" evidence="1">
    <location>
        <begin position="227"/>
        <end position="253"/>
    </location>
</feature>
<feature type="compositionally biased region" description="Polar residues" evidence="1">
    <location>
        <begin position="35"/>
        <end position="47"/>
    </location>
</feature>
<feature type="compositionally biased region" description="Polar residues" evidence="1">
    <location>
        <begin position="341"/>
        <end position="358"/>
    </location>
</feature>
<evidence type="ECO:0000256" key="1">
    <source>
        <dbReference type="SAM" id="MobiDB-lite"/>
    </source>
</evidence>
<name>A0A4Z1KYI3_9HELO</name>
<gene>
    <name evidence="2" type="ORF">BPOR_0100g00170</name>
</gene>
<keyword evidence="3" id="KW-1185">Reference proteome</keyword>
<reference evidence="2 3" key="1">
    <citation type="submission" date="2017-12" db="EMBL/GenBank/DDBJ databases">
        <title>Comparative genomics of Botrytis spp.</title>
        <authorList>
            <person name="Valero-Jimenez C.A."/>
            <person name="Tapia P."/>
            <person name="Veloso J."/>
            <person name="Silva-Moreno E."/>
            <person name="Staats M."/>
            <person name="Valdes J.H."/>
            <person name="Van Kan J.A.L."/>
        </authorList>
    </citation>
    <scope>NUCLEOTIDE SEQUENCE [LARGE SCALE GENOMIC DNA]</scope>
    <source>
        <strain evidence="2 3">MUCL3349</strain>
    </source>
</reference>
<dbReference type="Proteomes" id="UP000297280">
    <property type="component" value="Unassembled WGS sequence"/>
</dbReference>
<feature type="compositionally biased region" description="Low complexity" evidence="1">
    <location>
        <begin position="142"/>
        <end position="161"/>
    </location>
</feature>
<feature type="compositionally biased region" description="Basic and acidic residues" evidence="1">
    <location>
        <begin position="171"/>
        <end position="189"/>
    </location>
</feature>
<accession>A0A4Z1KYI3</accession>
<dbReference type="AlphaFoldDB" id="A0A4Z1KYI3"/>
<feature type="compositionally biased region" description="Basic and acidic residues" evidence="1">
    <location>
        <begin position="100"/>
        <end position="113"/>
    </location>
</feature>
<feature type="compositionally biased region" description="Low complexity" evidence="1">
    <location>
        <begin position="1"/>
        <end position="18"/>
    </location>
</feature>
<feature type="compositionally biased region" description="Basic and acidic residues" evidence="1">
    <location>
        <begin position="48"/>
        <end position="93"/>
    </location>
</feature>
<sequence length="396" mass="43407">MTSRSSQSEYESSVQSSDISDRTLSSKKSHKYETIASSDRGSKQASRQYERSGDGEKVREREGGRERSRRKEKEREEEERSRRKEREREEEKRSRRKEKERKEDSRRRDKSNDRYTSSIAGKSVDSLDTLGPSDSISNVGRTPSSSVAPNSTSTSTPLPTRSHVHTGCEVADPRKGGRRANESDVEFKRGTRTSRSGRSEAPTSSSDDSDSTVTPLPPRSRVSTISKSKDRKSDSGKGKKREVEFNHSARKQDSGNSVAPSIISNASSRAPSSSVAPDPKLAPSSNGSEVSIGPMETVLADRRANSDIRSDYNAGTRVFSNHGSNVSGATAKQRFMIPVQLPQSGTSKDSDPSESTSHGAPVNLIPRNITYSQPLVLQPHPHFKSASSSKPPARRG</sequence>
<evidence type="ECO:0000313" key="3">
    <source>
        <dbReference type="Proteomes" id="UP000297280"/>
    </source>
</evidence>
<protein>
    <submittedName>
        <fullName evidence="2">Uncharacterized protein</fullName>
    </submittedName>
</protein>
<evidence type="ECO:0000313" key="2">
    <source>
        <dbReference type="EMBL" id="TGO89635.1"/>
    </source>
</evidence>
<comment type="caution">
    <text evidence="2">The sequence shown here is derived from an EMBL/GenBank/DDBJ whole genome shotgun (WGS) entry which is preliminary data.</text>
</comment>
<feature type="region of interest" description="Disordered" evidence="1">
    <location>
        <begin position="1"/>
        <end position="304"/>
    </location>
</feature>
<dbReference type="EMBL" id="PQXO01000100">
    <property type="protein sequence ID" value="TGO89635.1"/>
    <property type="molecule type" value="Genomic_DNA"/>
</dbReference>
<organism evidence="2 3">
    <name type="scientific">Botrytis porri</name>
    <dbReference type="NCBI Taxonomy" id="87229"/>
    <lineage>
        <taxon>Eukaryota</taxon>
        <taxon>Fungi</taxon>
        <taxon>Dikarya</taxon>
        <taxon>Ascomycota</taxon>
        <taxon>Pezizomycotina</taxon>
        <taxon>Leotiomycetes</taxon>
        <taxon>Helotiales</taxon>
        <taxon>Sclerotiniaceae</taxon>
        <taxon>Botrytis</taxon>
    </lineage>
</organism>